<accession>A0A0R3RPS1</accession>
<organism evidence="2 3">
    <name type="scientific">Elaeophora elaphi</name>
    <dbReference type="NCBI Taxonomy" id="1147741"/>
    <lineage>
        <taxon>Eukaryota</taxon>
        <taxon>Metazoa</taxon>
        <taxon>Ecdysozoa</taxon>
        <taxon>Nematoda</taxon>
        <taxon>Chromadorea</taxon>
        <taxon>Rhabditida</taxon>
        <taxon>Spirurina</taxon>
        <taxon>Spiruromorpha</taxon>
        <taxon>Filarioidea</taxon>
        <taxon>Onchocercidae</taxon>
        <taxon>Elaeophora</taxon>
    </lineage>
</organism>
<reference evidence="3" key="1">
    <citation type="submission" date="2017-02" db="UniProtKB">
        <authorList>
            <consortium name="WormBaseParasite"/>
        </authorList>
    </citation>
    <scope>IDENTIFICATION</scope>
</reference>
<protein>
    <submittedName>
        <fullName evidence="3">Uncharacterized protein</fullName>
    </submittedName>
</protein>
<proteinExistence type="predicted"/>
<feature type="compositionally biased region" description="Acidic residues" evidence="1">
    <location>
        <begin position="154"/>
        <end position="166"/>
    </location>
</feature>
<dbReference type="AlphaFoldDB" id="A0A0R3RPS1"/>
<dbReference type="WBParaSite" id="EEL_0000360101-mRNA-1">
    <property type="protein sequence ID" value="EEL_0000360101-mRNA-1"/>
    <property type="gene ID" value="EEL_0000360101"/>
</dbReference>
<dbReference type="Proteomes" id="UP000050640">
    <property type="component" value="Unplaced"/>
</dbReference>
<feature type="compositionally biased region" description="Polar residues" evidence="1">
    <location>
        <begin position="326"/>
        <end position="340"/>
    </location>
</feature>
<evidence type="ECO:0000313" key="2">
    <source>
        <dbReference type="Proteomes" id="UP000050640"/>
    </source>
</evidence>
<name>A0A0R3RPS1_9BILA</name>
<feature type="region of interest" description="Disordered" evidence="1">
    <location>
        <begin position="321"/>
        <end position="340"/>
    </location>
</feature>
<sequence length="407" mass="45754">MRANEAFIFSQLWLIIATRNSNDNDQKSLAMIPGINFISVSQNTPATSFPFYNFTQNSQEQHDERRSLKARNRRFQHYQQRKEAETLVGKESDDMEESLIKLPVVTFVQTYASNDTRLIPPANSSTLQNIAFPVLPNSENHRNRRRKLSNDTGTSEEDNESGEEDNNGLNNNVIDMELEIQRKMERTTIEVRNYPPVTKASPITATNPEQVSGLPILTTPLSASFTVAQVPSRAFDFGIRTTVSYANLSASLPPSVIEDQSHNREVIQQRPNVTELSVIPPFTAPVALPIPLSKAETPFNLFDTQLENSGISAVISDGHFRKSDSTDVGSTSGKPEQQHQLPAKIPMQMQMRAREYEPVDDVLGCTWDIVTNSCKDLFSLKLCSHCHDFGNIFLHNCKCLLKYTTTF</sequence>
<keyword evidence="2" id="KW-1185">Reference proteome</keyword>
<evidence type="ECO:0000313" key="3">
    <source>
        <dbReference type="WBParaSite" id="EEL_0000360101-mRNA-1"/>
    </source>
</evidence>
<feature type="region of interest" description="Disordered" evidence="1">
    <location>
        <begin position="133"/>
        <end position="172"/>
    </location>
</feature>
<evidence type="ECO:0000256" key="1">
    <source>
        <dbReference type="SAM" id="MobiDB-lite"/>
    </source>
</evidence>